<dbReference type="EMBL" id="CM045766">
    <property type="protein sequence ID" value="KAI8002721.1"/>
    <property type="molecule type" value="Genomic_DNA"/>
</dbReference>
<gene>
    <name evidence="1" type="ORF">LOK49_LG08G02833</name>
</gene>
<protein>
    <submittedName>
        <fullName evidence="1">Uncharacterized protein</fullName>
    </submittedName>
</protein>
<keyword evidence="2" id="KW-1185">Reference proteome</keyword>
<dbReference type="Proteomes" id="UP001060215">
    <property type="component" value="Chromosome 9"/>
</dbReference>
<organism evidence="1 2">
    <name type="scientific">Camellia lanceoleosa</name>
    <dbReference type="NCBI Taxonomy" id="1840588"/>
    <lineage>
        <taxon>Eukaryota</taxon>
        <taxon>Viridiplantae</taxon>
        <taxon>Streptophyta</taxon>
        <taxon>Embryophyta</taxon>
        <taxon>Tracheophyta</taxon>
        <taxon>Spermatophyta</taxon>
        <taxon>Magnoliopsida</taxon>
        <taxon>eudicotyledons</taxon>
        <taxon>Gunneridae</taxon>
        <taxon>Pentapetalae</taxon>
        <taxon>asterids</taxon>
        <taxon>Ericales</taxon>
        <taxon>Theaceae</taxon>
        <taxon>Camellia</taxon>
    </lineage>
</organism>
<reference evidence="1 2" key="1">
    <citation type="journal article" date="2022" name="Plant J.">
        <title>Chromosome-level genome of Camellia lanceoleosa provides a valuable resource for understanding genome evolution and self-incompatibility.</title>
        <authorList>
            <person name="Gong W."/>
            <person name="Xiao S."/>
            <person name="Wang L."/>
            <person name="Liao Z."/>
            <person name="Chang Y."/>
            <person name="Mo W."/>
            <person name="Hu G."/>
            <person name="Li W."/>
            <person name="Zhao G."/>
            <person name="Zhu H."/>
            <person name="Hu X."/>
            <person name="Ji K."/>
            <person name="Xiang X."/>
            <person name="Song Q."/>
            <person name="Yuan D."/>
            <person name="Jin S."/>
            <person name="Zhang L."/>
        </authorList>
    </citation>
    <scope>NUCLEOTIDE SEQUENCE [LARGE SCALE GENOMIC DNA]</scope>
    <source>
        <strain evidence="1">SQ_2022a</strain>
    </source>
</reference>
<proteinExistence type="predicted"/>
<evidence type="ECO:0000313" key="1">
    <source>
        <dbReference type="EMBL" id="KAI8002721.1"/>
    </source>
</evidence>
<name>A0ACC0GRI4_9ERIC</name>
<evidence type="ECO:0000313" key="2">
    <source>
        <dbReference type="Proteomes" id="UP001060215"/>
    </source>
</evidence>
<accession>A0ACC0GRI4</accession>
<comment type="caution">
    <text evidence="1">The sequence shown here is derived from an EMBL/GenBank/DDBJ whole genome shotgun (WGS) entry which is preliminary data.</text>
</comment>
<sequence length="105" mass="11353">MISSQNATGVPAAVLSSSSGFLHSSRAITSSMQHSSTTGFGSALNIETLVAAAERRDTSIEPTEISVNLEHVYFQHFLLPKIHGGDDKIFDVHKESLCRCQGKTY</sequence>